<dbReference type="AlphaFoldDB" id="A0A6P9EV90"/>
<name>A0A6P9EV90_JUGRE</name>
<keyword evidence="2" id="KW-1185">Reference proteome</keyword>
<evidence type="ECO:0000259" key="1">
    <source>
        <dbReference type="Pfam" id="PF00931"/>
    </source>
</evidence>
<dbReference type="Proteomes" id="UP000235220">
    <property type="component" value="Chromosome 6"/>
</dbReference>
<dbReference type="OrthoDB" id="1930487at2759"/>
<dbReference type="RefSeq" id="XP_035546517.1">
    <property type="nucleotide sequence ID" value="XM_035690624.1"/>
</dbReference>
<dbReference type="InParanoid" id="A0A6P9EV90"/>
<evidence type="ECO:0000313" key="3">
    <source>
        <dbReference type="RefSeq" id="XP_035546517.1"/>
    </source>
</evidence>
<dbReference type="GO" id="GO:0043531">
    <property type="term" value="F:ADP binding"/>
    <property type="evidence" value="ECO:0007669"/>
    <property type="project" value="InterPro"/>
</dbReference>
<protein>
    <submittedName>
        <fullName evidence="3">TMV resistance protein N-like</fullName>
    </submittedName>
</protein>
<accession>A0A6P9EV90</accession>
<dbReference type="PANTHER" id="PTHR11017">
    <property type="entry name" value="LEUCINE-RICH REPEAT-CONTAINING PROTEIN"/>
    <property type="match status" value="1"/>
</dbReference>
<proteinExistence type="predicted"/>
<dbReference type="GO" id="GO:0006952">
    <property type="term" value="P:defense response"/>
    <property type="evidence" value="ECO:0007669"/>
    <property type="project" value="InterPro"/>
</dbReference>
<dbReference type="InterPro" id="IPR044974">
    <property type="entry name" value="Disease_R_plants"/>
</dbReference>
<dbReference type="Gene3D" id="3.40.50.300">
    <property type="entry name" value="P-loop containing nucleotide triphosphate hydrolases"/>
    <property type="match status" value="1"/>
</dbReference>
<sequence length="153" mass="17145">MGGIGKTTLARAAYDKISSQFQSASSFIADVRERSGGNGGLVDLQKQLLSDLFKDKSSDIKDVDRGKNKIRHKLRHRRVLAVVDDVDQTQQLEALAIERDWFGGGSVIIITTRDKHLLIERGLADDEIYRVKNWMMMKLSNSLVGKPSRSTSR</sequence>
<dbReference type="GeneID" id="118348593"/>
<dbReference type="SUPFAM" id="SSF52540">
    <property type="entry name" value="P-loop containing nucleoside triphosphate hydrolases"/>
    <property type="match status" value="1"/>
</dbReference>
<evidence type="ECO:0000313" key="2">
    <source>
        <dbReference type="Proteomes" id="UP000235220"/>
    </source>
</evidence>
<organism evidence="2 3">
    <name type="scientific">Juglans regia</name>
    <name type="common">English walnut</name>
    <dbReference type="NCBI Taxonomy" id="51240"/>
    <lineage>
        <taxon>Eukaryota</taxon>
        <taxon>Viridiplantae</taxon>
        <taxon>Streptophyta</taxon>
        <taxon>Embryophyta</taxon>
        <taxon>Tracheophyta</taxon>
        <taxon>Spermatophyta</taxon>
        <taxon>Magnoliopsida</taxon>
        <taxon>eudicotyledons</taxon>
        <taxon>Gunneridae</taxon>
        <taxon>Pentapetalae</taxon>
        <taxon>rosids</taxon>
        <taxon>fabids</taxon>
        <taxon>Fagales</taxon>
        <taxon>Juglandaceae</taxon>
        <taxon>Juglans</taxon>
    </lineage>
</organism>
<dbReference type="Pfam" id="PF00931">
    <property type="entry name" value="NB-ARC"/>
    <property type="match status" value="1"/>
</dbReference>
<feature type="domain" description="NB-ARC" evidence="1">
    <location>
        <begin position="1"/>
        <end position="117"/>
    </location>
</feature>
<gene>
    <name evidence="3" type="primary">LOC118348593</name>
</gene>
<dbReference type="InterPro" id="IPR002182">
    <property type="entry name" value="NB-ARC"/>
</dbReference>
<dbReference type="PANTHER" id="PTHR11017:SF527">
    <property type="entry name" value="TMV RESISTANCE PROTEIN N-LIKE"/>
    <property type="match status" value="1"/>
</dbReference>
<reference evidence="3" key="1">
    <citation type="submission" date="2025-08" db="UniProtKB">
        <authorList>
            <consortium name="RefSeq"/>
        </authorList>
    </citation>
    <scope>IDENTIFICATION</scope>
    <source>
        <tissue evidence="3">Leaves</tissue>
    </source>
</reference>
<dbReference type="KEGG" id="jre:118348593"/>
<dbReference type="InterPro" id="IPR027417">
    <property type="entry name" value="P-loop_NTPase"/>
</dbReference>